<dbReference type="InterPro" id="IPR028271">
    <property type="entry name" value="RAMAC"/>
</dbReference>
<evidence type="ECO:0000313" key="4">
    <source>
        <dbReference type="EMBL" id="CAK1548401.1"/>
    </source>
</evidence>
<gene>
    <name evidence="4" type="ORF">LNINA_LOCUS7792</name>
</gene>
<dbReference type="Proteomes" id="UP001497472">
    <property type="component" value="Unassembled WGS sequence"/>
</dbReference>
<feature type="chain" id="PRO_5043393287" description="CULT domain-containing protein" evidence="2">
    <location>
        <begin position="19"/>
        <end position="242"/>
    </location>
</feature>
<evidence type="ECO:0000313" key="5">
    <source>
        <dbReference type="Proteomes" id="UP001497472"/>
    </source>
</evidence>
<dbReference type="Pfam" id="PF15320">
    <property type="entry name" value="RAM"/>
    <property type="match status" value="1"/>
</dbReference>
<sequence length="242" mass="29039">MLVFVVFLIFVFNGNVISLQPQDNEIILCRHCGNSILNSYAIENKRSPAALYAVNDTLYSRENVLLQVLKKDIIFKFPVITSDYSNCITFDEWEEEQLWFPGYCWKPCLCPECGVLIGPEIFRFTNKISITPVMSTELSEKDKAFLESCEEEFKDRYTEKDEEFMKVYNAEPSTPPIVENWWVFKNSNRRFDNRHNRRFHEYKRGTSDQEQRDRRRDDNRGYSRGYNDYEQRDSDRNRFRRF</sequence>
<feature type="domain" description="CULT" evidence="3">
    <location>
        <begin position="24"/>
        <end position="142"/>
    </location>
</feature>
<evidence type="ECO:0000256" key="1">
    <source>
        <dbReference type="SAM" id="MobiDB-lite"/>
    </source>
</evidence>
<dbReference type="PROSITE" id="PS51788">
    <property type="entry name" value="CULT"/>
    <property type="match status" value="1"/>
</dbReference>
<feature type="region of interest" description="Disordered" evidence="1">
    <location>
        <begin position="202"/>
        <end position="242"/>
    </location>
</feature>
<evidence type="ECO:0000259" key="3">
    <source>
        <dbReference type="PROSITE" id="PS51788"/>
    </source>
</evidence>
<dbReference type="EMBL" id="CAVLEF010000010">
    <property type="protein sequence ID" value="CAK1548401.1"/>
    <property type="molecule type" value="Genomic_DNA"/>
</dbReference>
<feature type="signal peptide" evidence="2">
    <location>
        <begin position="1"/>
        <end position="18"/>
    </location>
</feature>
<accession>A0AAV1JGX9</accession>
<protein>
    <recommendedName>
        <fullName evidence="3">CULT domain-containing protein</fullName>
    </recommendedName>
</protein>
<dbReference type="GO" id="GO:0031533">
    <property type="term" value="C:mRNA capping enzyme complex"/>
    <property type="evidence" value="ECO:0007669"/>
    <property type="project" value="InterPro"/>
</dbReference>
<evidence type="ECO:0000256" key="2">
    <source>
        <dbReference type="SAM" id="SignalP"/>
    </source>
</evidence>
<dbReference type="InterPro" id="IPR034750">
    <property type="entry name" value="CULT"/>
</dbReference>
<keyword evidence="5" id="KW-1185">Reference proteome</keyword>
<dbReference type="GO" id="GO:0106005">
    <property type="term" value="P:RNA 5'-cap (guanine-N7)-methylation"/>
    <property type="evidence" value="ECO:0007669"/>
    <property type="project" value="InterPro"/>
</dbReference>
<organism evidence="4 5">
    <name type="scientific">Leptosia nina</name>
    <dbReference type="NCBI Taxonomy" id="320188"/>
    <lineage>
        <taxon>Eukaryota</taxon>
        <taxon>Metazoa</taxon>
        <taxon>Ecdysozoa</taxon>
        <taxon>Arthropoda</taxon>
        <taxon>Hexapoda</taxon>
        <taxon>Insecta</taxon>
        <taxon>Pterygota</taxon>
        <taxon>Neoptera</taxon>
        <taxon>Endopterygota</taxon>
        <taxon>Lepidoptera</taxon>
        <taxon>Glossata</taxon>
        <taxon>Ditrysia</taxon>
        <taxon>Papilionoidea</taxon>
        <taxon>Pieridae</taxon>
        <taxon>Pierinae</taxon>
        <taxon>Leptosia</taxon>
    </lineage>
</organism>
<comment type="caution">
    <text evidence="4">The sequence shown here is derived from an EMBL/GenBank/DDBJ whole genome shotgun (WGS) entry which is preliminary data.</text>
</comment>
<keyword evidence="2" id="KW-0732">Signal</keyword>
<dbReference type="AlphaFoldDB" id="A0AAV1JGX9"/>
<dbReference type="Gene3D" id="2.170.150.20">
    <property type="entry name" value="Peptide methionine sulfoxide reductase"/>
    <property type="match status" value="1"/>
</dbReference>
<reference evidence="4 5" key="1">
    <citation type="submission" date="2023-11" db="EMBL/GenBank/DDBJ databases">
        <authorList>
            <person name="Okamura Y."/>
        </authorList>
    </citation>
    <scope>NUCLEOTIDE SEQUENCE [LARGE SCALE GENOMIC DNA]</scope>
</reference>
<proteinExistence type="predicted"/>
<name>A0AAV1JGX9_9NEOP</name>
<dbReference type="GO" id="GO:0003723">
    <property type="term" value="F:RNA binding"/>
    <property type="evidence" value="ECO:0007669"/>
    <property type="project" value="InterPro"/>
</dbReference>